<dbReference type="InterPro" id="IPR036465">
    <property type="entry name" value="vWFA_dom_sf"/>
</dbReference>
<dbReference type="PANTHER" id="PTHR10579">
    <property type="entry name" value="CALCIUM-ACTIVATED CHLORIDE CHANNEL REGULATOR"/>
    <property type="match status" value="1"/>
</dbReference>
<dbReference type="KEGG" id="tig:THII_1689"/>
<organism evidence="2 3">
    <name type="scientific">Thioploca ingrica</name>
    <dbReference type="NCBI Taxonomy" id="40754"/>
    <lineage>
        <taxon>Bacteria</taxon>
        <taxon>Pseudomonadati</taxon>
        <taxon>Pseudomonadota</taxon>
        <taxon>Gammaproteobacteria</taxon>
        <taxon>Thiotrichales</taxon>
        <taxon>Thiotrichaceae</taxon>
        <taxon>Thioploca</taxon>
    </lineage>
</organism>
<dbReference type="PROSITE" id="PS50234">
    <property type="entry name" value="VWFA"/>
    <property type="match status" value="1"/>
</dbReference>
<dbReference type="STRING" id="40754.THII_1689"/>
<dbReference type="InterPro" id="IPR002035">
    <property type="entry name" value="VWF_A"/>
</dbReference>
<dbReference type="PANTHER" id="PTHR10579:SF43">
    <property type="entry name" value="ZINC FINGER (C3HC4-TYPE RING FINGER) FAMILY PROTEIN"/>
    <property type="match status" value="1"/>
</dbReference>
<dbReference type="HOGENOM" id="CLU_031866_1_0_6"/>
<dbReference type="SUPFAM" id="SSF53300">
    <property type="entry name" value="vWA-like"/>
    <property type="match status" value="1"/>
</dbReference>
<dbReference type="Pfam" id="PF00092">
    <property type="entry name" value="VWA"/>
    <property type="match status" value="1"/>
</dbReference>
<evidence type="ECO:0000259" key="1">
    <source>
        <dbReference type="PROSITE" id="PS50234"/>
    </source>
</evidence>
<feature type="domain" description="VWFA" evidence="1">
    <location>
        <begin position="29"/>
        <end position="205"/>
    </location>
</feature>
<name>A0A090BUZ9_9GAMM</name>
<dbReference type="OrthoDB" id="9805121at2"/>
<dbReference type="EMBL" id="AP014633">
    <property type="protein sequence ID" value="BAP55986.1"/>
    <property type="molecule type" value="Genomic_DNA"/>
</dbReference>
<sequence length="401" mass="44623">MRAQQQQTTYLRIGLVGEHSSIANKALVNVTMIIDKSASMQGKKMACAKEATALMIDQLRQDDVIAIVTYDHHADILLPARIATEDTSRLKTSLQQLSAGGQTALFNGIETAAREIRKFWDRDRVNRLILLSDGLANVGLCSPEEFGALANTLSQENIAITTIGLGLGYNEDLMTQLARQSDGNHAFAEQGINLTSIFNNEFKEICAVIAQEVNVTILCMEGVRPLRVLGRDAQIQGTKVAVKLNQLYSEQEKYILLELEVSAFPVKPEVILAGVAVVYRNMSTHLTERLSCKIAATFTDSLVGHQANAMVMSAVAEQLAAEKNNLAIQLRDQGKIAEAQQLLWDNARCLAEESAQYHSRTLQDLHQNSLLAAQHLDPQNWQRQRKLMREQLYKITHQQKY</sequence>
<dbReference type="InterPro" id="IPR051266">
    <property type="entry name" value="CLCR"/>
</dbReference>
<dbReference type="AlphaFoldDB" id="A0A090BUZ9"/>
<evidence type="ECO:0000313" key="3">
    <source>
        <dbReference type="Proteomes" id="UP000031623"/>
    </source>
</evidence>
<dbReference type="Gene3D" id="3.40.50.410">
    <property type="entry name" value="von Willebrand factor, type A domain"/>
    <property type="match status" value="1"/>
</dbReference>
<reference evidence="2 3" key="1">
    <citation type="journal article" date="2014" name="ISME J.">
        <title>Ecophysiology of Thioploca ingrica as revealed by the complete genome sequence supplemented with proteomic evidence.</title>
        <authorList>
            <person name="Kojima H."/>
            <person name="Ogura Y."/>
            <person name="Yamamoto N."/>
            <person name="Togashi T."/>
            <person name="Mori H."/>
            <person name="Watanabe T."/>
            <person name="Nemoto F."/>
            <person name="Kurokawa K."/>
            <person name="Hayashi T."/>
            <person name="Fukui M."/>
        </authorList>
    </citation>
    <scope>NUCLEOTIDE SEQUENCE [LARGE SCALE GENOMIC DNA]</scope>
</reference>
<accession>A0A090BUZ9</accession>
<evidence type="ECO:0000313" key="2">
    <source>
        <dbReference type="EMBL" id="BAP55986.1"/>
    </source>
</evidence>
<gene>
    <name evidence="2" type="ORF">THII_1689</name>
</gene>
<keyword evidence="3" id="KW-1185">Reference proteome</keyword>
<dbReference type="SMART" id="SM00327">
    <property type="entry name" value="VWA"/>
    <property type="match status" value="1"/>
</dbReference>
<protein>
    <submittedName>
        <fullName evidence="2">Uncharacterized protein containing a von Willebrand factor type A (VWA) domain</fullName>
    </submittedName>
</protein>
<dbReference type="Proteomes" id="UP000031623">
    <property type="component" value="Chromosome"/>
</dbReference>
<proteinExistence type="predicted"/>